<dbReference type="PRINTS" id="PR00662">
    <property type="entry name" value="G6PISOMERASE"/>
</dbReference>
<keyword evidence="7 11" id="KW-0808">Transferase</keyword>
<dbReference type="PROSITE" id="PS01054">
    <property type="entry name" value="TRANSALDOLASE_1"/>
    <property type="match status" value="1"/>
</dbReference>
<dbReference type="RefSeq" id="WP_342301292.1">
    <property type="nucleotide sequence ID" value="NZ_JBCEVZ010000090.1"/>
</dbReference>
<dbReference type="PANTHER" id="PTHR10683:SF31">
    <property type="entry name" value="TRANSALDOLASE"/>
    <property type="match status" value="1"/>
</dbReference>
<dbReference type="InterPro" id="IPR004732">
    <property type="entry name" value="Transaldolase_2"/>
</dbReference>
<dbReference type="GO" id="GO:0004347">
    <property type="term" value="F:glucose-6-phosphate isomerase activity"/>
    <property type="evidence" value="ECO:0007669"/>
    <property type="project" value="UniProtKB-EC"/>
</dbReference>
<keyword evidence="14" id="KW-1185">Reference proteome</keyword>
<gene>
    <name evidence="11" type="primary">tal</name>
    <name evidence="13" type="ORF">AAFH49_21040</name>
</gene>
<reference evidence="13 14" key="1">
    <citation type="journal article" date="2018" name="Arch. Microbiol.">
        <title>Hymenobacter segetis sp. nov., isolated from soil.</title>
        <authorList>
            <person name="Ten L.N."/>
            <person name="Lim S.J."/>
            <person name="Kim B.O."/>
            <person name="Kang I.K."/>
            <person name="Jung H.Y."/>
        </authorList>
    </citation>
    <scope>NUCLEOTIDE SEQUENCE [LARGE SCALE GENOMIC DNA]</scope>
    <source>
        <strain evidence="13 14">S7-3-11</strain>
    </source>
</reference>
<dbReference type="Gene3D" id="3.20.20.70">
    <property type="entry name" value="Aldolase class I"/>
    <property type="match status" value="1"/>
</dbReference>
<organism evidence="13 14">
    <name type="scientific">Hymenobacter segetis</name>
    <dbReference type="NCBI Taxonomy" id="2025509"/>
    <lineage>
        <taxon>Bacteria</taxon>
        <taxon>Pseudomonadati</taxon>
        <taxon>Bacteroidota</taxon>
        <taxon>Cytophagia</taxon>
        <taxon>Cytophagales</taxon>
        <taxon>Hymenobacteraceae</taxon>
        <taxon>Hymenobacter</taxon>
    </lineage>
</organism>
<evidence type="ECO:0000256" key="4">
    <source>
        <dbReference type="ARBA" id="ARBA00008426"/>
    </source>
</evidence>
<dbReference type="NCBIfam" id="NF002881">
    <property type="entry name" value="PRK03343.1"/>
    <property type="match status" value="1"/>
</dbReference>
<dbReference type="InterPro" id="IPR001672">
    <property type="entry name" value="G6P_Isomerase"/>
</dbReference>
<dbReference type="HAMAP" id="MF_00493">
    <property type="entry name" value="Transaldolase_2"/>
    <property type="match status" value="1"/>
</dbReference>
<comment type="similarity">
    <text evidence="4 11">Belongs to the transaldolase family. Type 2 subfamily.</text>
</comment>
<dbReference type="InterPro" id="IPR018225">
    <property type="entry name" value="Transaldolase_AS"/>
</dbReference>
<sequence>MNPLVDIRQFDQSLWLDFISRPIIIDGKLQRRIQDEALRGVTSNPAIFAKSIGDTADYDSAIKALALQGKTTDEIYTNLAVSDVQAATDLFRPLYDGPDHGSDGYVSLEVSPELVNDTEGTIAEALALWKAVDRPNVMIKVPATLEGLPAIRRLISEGVNVNVTLIFGLERYRLVAEAFIAGLEDRAAKGEPLARIDSVASFFLSRIDVLIDPMLEKIAAEGGEKGKLAESLVGEVAIASAKQAYQMYKEIFSGPRWEALAAKGAETQRLLWASTGNKNPKYDNLRYVDGLIGPHTVNTVPVETLDLFGKSGKVAATIETNLEHSKEVLARLPELGINLDELTQHLEEDGATKFKEPFAKLMQSIEKKRALAVEAQVDDSKMELGQYQAAVDAQIAKFKADNFVHGFWDKKADLWTSDEAGQHSIRSYMGWLRVAETMVSAVPEIEQFVHEVQAAGFKHVVVMGMGGSTMAPIVFKSSFPKGENGLPMSVLDTTDPGAVRAIEAELPLAETLFIVASKSGTTAEPLAFGDYFYAKVKEIKGDKAGENFVAITDPGSKFVTDATAAKYRRIFLNFPEVGGRFSALTYFGLVPAALYGLPIGEILERAILMMRACGAYGPTDKNPGLEFGTALGVLAEQGRDKLTIVVPDALHDLGLWLEQLIAESTGKEGKGILPVAGEPLGDPGIYGTDRVFVYVGYKDQADEANASKLEALKQAGHPVITLLMKDAFDLGQEFYRWEVATAVASAVFRINPFDQPNVQAAKTATDKLMKAVETEGKLPETEAPAASENGVDYYTTAHGEGAAGVLKAFFAQAKPGDFVCLQAYLTETPAVSASLLALRQRVQQELHLATTSGYGPRFLHSTGQYHKGGPNTGLFIQFTDDNPQDLALPGRSYTFGTFKNAQALGDLQALLDNGRRTLRVNLGNNAEAGLKTMLAALPPLK</sequence>
<comment type="function">
    <text evidence="1 11">Transaldolase is important for the balance of metabolites in the pentose-phosphate pathway.</text>
</comment>
<proteinExistence type="inferred from homology"/>
<keyword evidence="12" id="KW-0312">Gluconeogenesis</keyword>
<dbReference type="Gene3D" id="3.40.50.10490">
    <property type="entry name" value="Glucose-6-phosphate isomerase like protein, domain 1"/>
    <property type="match status" value="3"/>
</dbReference>
<evidence type="ECO:0000313" key="14">
    <source>
        <dbReference type="Proteomes" id="UP001479606"/>
    </source>
</evidence>
<evidence type="ECO:0000256" key="3">
    <source>
        <dbReference type="ARBA" id="ARBA00004857"/>
    </source>
</evidence>
<dbReference type="PROSITE" id="PS51463">
    <property type="entry name" value="P_GLUCOSE_ISOMERASE_3"/>
    <property type="match status" value="1"/>
</dbReference>
<dbReference type="SUPFAM" id="SSF51569">
    <property type="entry name" value="Aldolase"/>
    <property type="match status" value="1"/>
</dbReference>
<dbReference type="Pfam" id="PF00923">
    <property type="entry name" value="TAL_FSA"/>
    <property type="match status" value="1"/>
</dbReference>
<comment type="caution">
    <text evidence="13">The sequence shown here is derived from an EMBL/GenBank/DDBJ whole genome shotgun (WGS) entry which is preliminary data.</text>
</comment>
<keyword evidence="8 11" id="KW-0570">Pentose shunt</keyword>
<evidence type="ECO:0000256" key="5">
    <source>
        <dbReference type="ARBA" id="ARBA00013151"/>
    </source>
</evidence>
<comment type="similarity">
    <text evidence="12">Belongs to the GPI family.</text>
</comment>
<comment type="catalytic activity">
    <reaction evidence="12">
        <text>alpha-D-glucose 6-phosphate = beta-D-fructose 6-phosphate</text>
        <dbReference type="Rhea" id="RHEA:11816"/>
        <dbReference type="ChEBI" id="CHEBI:57634"/>
        <dbReference type="ChEBI" id="CHEBI:58225"/>
        <dbReference type="EC" id="5.3.1.9"/>
    </reaction>
</comment>
<evidence type="ECO:0000256" key="8">
    <source>
        <dbReference type="ARBA" id="ARBA00023126"/>
    </source>
</evidence>
<evidence type="ECO:0000256" key="6">
    <source>
        <dbReference type="ARBA" id="ARBA00022490"/>
    </source>
</evidence>
<keyword evidence="12 13" id="KW-0413">Isomerase</keyword>
<comment type="subcellular location">
    <subcellularLocation>
        <location evidence="2 11">Cytoplasm</location>
    </subcellularLocation>
</comment>
<keyword evidence="6 11" id="KW-0963">Cytoplasm</keyword>
<comment type="catalytic activity">
    <reaction evidence="10 11">
        <text>D-sedoheptulose 7-phosphate + D-glyceraldehyde 3-phosphate = D-erythrose 4-phosphate + beta-D-fructose 6-phosphate</text>
        <dbReference type="Rhea" id="RHEA:17053"/>
        <dbReference type="ChEBI" id="CHEBI:16897"/>
        <dbReference type="ChEBI" id="CHEBI:57483"/>
        <dbReference type="ChEBI" id="CHEBI:57634"/>
        <dbReference type="ChEBI" id="CHEBI:59776"/>
        <dbReference type="EC" id="2.2.1.2"/>
    </reaction>
</comment>
<keyword evidence="9 11" id="KW-0704">Schiff base</keyword>
<accession>A0ABU9M3E1</accession>
<evidence type="ECO:0000256" key="11">
    <source>
        <dbReference type="HAMAP-Rule" id="MF_00493"/>
    </source>
</evidence>
<dbReference type="NCBIfam" id="TIGR00876">
    <property type="entry name" value="tal_mycobact"/>
    <property type="match status" value="1"/>
</dbReference>
<feature type="active site" description="Schiff-base intermediate with substrate" evidence="11">
    <location>
        <position position="140"/>
    </location>
</feature>
<comment type="pathway">
    <text evidence="12">Carbohydrate degradation; glycolysis; D-glyceraldehyde 3-phosphate and glycerone phosphate from D-glucose: step 2/4.</text>
</comment>
<comment type="pathway">
    <text evidence="3 11">Carbohydrate degradation; pentose phosphate pathway; D-glyceraldehyde 3-phosphate and beta-D-fructose 6-phosphate from D-ribose 5-phosphate and D-xylulose 5-phosphate (non-oxidative stage): step 2/3.</text>
</comment>
<protein>
    <recommendedName>
        <fullName evidence="5 11">Transaldolase</fullName>
        <ecNumber evidence="5 11">2.2.1.2</ecNumber>
    </recommendedName>
</protein>
<evidence type="ECO:0000256" key="7">
    <source>
        <dbReference type="ARBA" id="ARBA00022679"/>
    </source>
</evidence>
<dbReference type="InterPro" id="IPR013785">
    <property type="entry name" value="Aldolase_TIM"/>
</dbReference>
<dbReference type="PROSITE" id="PS00958">
    <property type="entry name" value="TRANSALDOLASE_2"/>
    <property type="match status" value="1"/>
</dbReference>
<dbReference type="CDD" id="cd00955">
    <property type="entry name" value="Transaldolase_like"/>
    <property type="match status" value="1"/>
</dbReference>
<evidence type="ECO:0000256" key="1">
    <source>
        <dbReference type="ARBA" id="ARBA00003518"/>
    </source>
</evidence>
<dbReference type="Pfam" id="PF00342">
    <property type="entry name" value="PGI"/>
    <property type="match status" value="1"/>
</dbReference>
<dbReference type="PANTHER" id="PTHR10683">
    <property type="entry name" value="TRANSALDOLASE"/>
    <property type="match status" value="1"/>
</dbReference>
<dbReference type="InterPro" id="IPR046348">
    <property type="entry name" value="SIS_dom_sf"/>
</dbReference>
<evidence type="ECO:0000256" key="9">
    <source>
        <dbReference type="ARBA" id="ARBA00023270"/>
    </source>
</evidence>
<dbReference type="Proteomes" id="UP001479606">
    <property type="component" value="Unassembled WGS sequence"/>
</dbReference>
<dbReference type="EC" id="2.2.1.2" evidence="5 11"/>
<evidence type="ECO:0000256" key="2">
    <source>
        <dbReference type="ARBA" id="ARBA00004496"/>
    </source>
</evidence>
<dbReference type="InterPro" id="IPR001585">
    <property type="entry name" value="TAL/FSA"/>
</dbReference>
<dbReference type="NCBIfam" id="NF007080">
    <property type="entry name" value="PRK09533.1"/>
    <property type="match status" value="1"/>
</dbReference>
<dbReference type="EMBL" id="JBCEVZ010000090">
    <property type="protein sequence ID" value="MEL5996709.1"/>
    <property type="molecule type" value="Genomic_DNA"/>
</dbReference>
<evidence type="ECO:0000256" key="12">
    <source>
        <dbReference type="RuleBase" id="RU000612"/>
    </source>
</evidence>
<dbReference type="SUPFAM" id="SSF53697">
    <property type="entry name" value="SIS domain"/>
    <property type="match status" value="1"/>
</dbReference>
<evidence type="ECO:0000256" key="10">
    <source>
        <dbReference type="ARBA" id="ARBA00048810"/>
    </source>
</evidence>
<name>A0ABU9M3E1_9BACT</name>
<evidence type="ECO:0000313" key="13">
    <source>
        <dbReference type="EMBL" id="MEL5996709.1"/>
    </source>
</evidence>
<dbReference type="GO" id="GO:0004801">
    <property type="term" value="F:transaldolase activity"/>
    <property type="evidence" value="ECO:0007669"/>
    <property type="project" value="UniProtKB-EC"/>
</dbReference>
<keyword evidence="12" id="KW-0324">Glycolysis</keyword>